<name>A0A402A833_9CHLR</name>
<accession>A0A402A833</accession>
<comment type="caution">
    <text evidence="2">The sequence shown here is derived from an EMBL/GenBank/DDBJ whole genome shotgun (WGS) entry which is preliminary data.</text>
</comment>
<feature type="region of interest" description="Disordered" evidence="1">
    <location>
        <begin position="1"/>
        <end position="21"/>
    </location>
</feature>
<dbReference type="OrthoDB" id="9838024at2"/>
<keyword evidence="3" id="KW-1185">Reference proteome</keyword>
<feature type="region of interest" description="Disordered" evidence="1">
    <location>
        <begin position="56"/>
        <end position="79"/>
    </location>
</feature>
<feature type="compositionally biased region" description="Basic and acidic residues" evidence="1">
    <location>
        <begin position="10"/>
        <end position="21"/>
    </location>
</feature>
<proteinExistence type="predicted"/>
<evidence type="ECO:0000256" key="1">
    <source>
        <dbReference type="SAM" id="MobiDB-lite"/>
    </source>
</evidence>
<dbReference type="Proteomes" id="UP000287352">
    <property type="component" value="Unassembled WGS sequence"/>
</dbReference>
<dbReference type="EMBL" id="BIFR01000002">
    <property type="protein sequence ID" value="GCE15327.1"/>
    <property type="molecule type" value="Genomic_DNA"/>
</dbReference>
<reference evidence="3" key="1">
    <citation type="submission" date="2018-12" db="EMBL/GenBank/DDBJ databases">
        <title>Tengunoibacter tsumagoiensis gen. nov., sp. nov., Dictyobacter kobayashii sp. nov., D. alpinus sp. nov., and D. joshuensis sp. nov. and description of Dictyobacteraceae fam. nov. within the order Ktedonobacterales isolated from Tengu-no-mugimeshi.</title>
        <authorList>
            <person name="Wang C.M."/>
            <person name="Zheng Y."/>
            <person name="Sakai Y."/>
            <person name="Toyoda A."/>
            <person name="Minakuchi Y."/>
            <person name="Abe K."/>
            <person name="Yokota A."/>
            <person name="Yabe S."/>
        </authorList>
    </citation>
    <scope>NUCLEOTIDE SEQUENCE [LARGE SCALE GENOMIC DNA]</scope>
    <source>
        <strain evidence="3">Uno3</strain>
    </source>
</reference>
<evidence type="ECO:0000313" key="3">
    <source>
        <dbReference type="Proteomes" id="UP000287352"/>
    </source>
</evidence>
<gene>
    <name evidence="2" type="ORF">KTT_51860</name>
</gene>
<dbReference type="RefSeq" id="WP_126582809.1">
    <property type="nucleotide sequence ID" value="NZ_BIFR01000002.1"/>
</dbReference>
<organism evidence="2 3">
    <name type="scientific">Tengunoibacter tsumagoiensis</name>
    <dbReference type="NCBI Taxonomy" id="2014871"/>
    <lineage>
        <taxon>Bacteria</taxon>
        <taxon>Bacillati</taxon>
        <taxon>Chloroflexota</taxon>
        <taxon>Ktedonobacteria</taxon>
        <taxon>Ktedonobacterales</taxon>
        <taxon>Dictyobacteraceae</taxon>
        <taxon>Tengunoibacter</taxon>
    </lineage>
</organism>
<evidence type="ECO:0000313" key="2">
    <source>
        <dbReference type="EMBL" id="GCE15327.1"/>
    </source>
</evidence>
<protein>
    <submittedName>
        <fullName evidence="2">Uncharacterized protein</fullName>
    </submittedName>
</protein>
<sequence length="297" mass="34551">MPMRRPLYPADEKHRSDKGSYKYTSRDHKALLFVAQQKFVCFDQLGQFLAPDLSPATEIPHSSEEGAPLHGGRRSHLHWPQDRRKRIHAVAELARRWQNKMGFVDVWQPWSHEPPWLRITQSGLLNLGLDWNELPFPEDRNRLTLTSHTYHITKRRLFLANGGSHAPAHRWISERAIEAHQIKEGGVKIPHRPDGVMELLEEGMFPIIRNGSLIEEVPLAPGQHVAIEIELTQKKFDRLGEHILPSLLNNYDFAWYYCGKKEVYDALVTARRAYLQTDEERKRLRIFLLEEKGQEIG</sequence>
<dbReference type="AlphaFoldDB" id="A0A402A833"/>